<evidence type="ECO:0000313" key="3">
    <source>
        <dbReference type="Proteomes" id="UP000007431"/>
    </source>
</evidence>
<name>D8QL88_SCHCM</name>
<dbReference type="VEuPathDB" id="FungiDB:SCHCODRAFT_01176837"/>
<dbReference type="KEGG" id="scm:SCHCO_01176837"/>
<gene>
    <name evidence="2" type="ORF">SCHCODRAFT_114607</name>
</gene>
<feature type="compositionally biased region" description="Basic and acidic residues" evidence="1">
    <location>
        <begin position="439"/>
        <end position="455"/>
    </location>
</feature>
<dbReference type="HOGENOM" id="CLU_484976_0_0_1"/>
<dbReference type="Proteomes" id="UP000007431">
    <property type="component" value="Unassembled WGS sequence"/>
</dbReference>
<protein>
    <submittedName>
        <fullName evidence="2">Uncharacterized protein</fullName>
    </submittedName>
</protein>
<evidence type="ECO:0000313" key="2">
    <source>
        <dbReference type="EMBL" id="EFI91302.1"/>
    </source>
</evidence>
<keyword evidence="3" id="KW-1185">Reference proteome</keyword>
<feature type="compositionally biased region" description="Low complexity" evidence="1">
    <location>
        <begin position="140"/>
        <end position="149"/>
    </location>
</feature>
<dbReference type="GeneID" id="9589116"/>
<reference evidence="2 3" key="1">
    <citation type="journal article" date="2010" name="Nat. Biotechnol.">
        <title>Genome sequence of the model mushroom Schizophyllum commune.</title>
        <authorList>
            <person name="Ohm R.A."/>
            <person name="de Jong J.F."/>
            <person name="Lugones L.G."/>
            <person name="Aerts A."/>
            <person name="Kothe E."/>
            <person name="Stajich J.E."/>
            <person name="de Vries R.P."/>
            <person name="Record E."/>
            <person name="Levasseur A."/>
            <person name="Baker S.E."/>
            <person name="Bartholomew K.A."/>
            <person name="Coutinho P.M."/>
            <person name="Erdmann S."/>
            <person name="Fowler T.J."/>
            <person name="Gathman A.C."/>
            <person name="Lombard V."/>
            <person name="Henrissat B."/>
            <person name="Knabe N."/>
            <person name="Kuees U."/>
            <person name="Lilly W.W."/>
            <person name="Lindquist E."/>
            <person name="Lucas S."/>
            <person name="Magnuson J.K."/>
            <person name="Piumi F."/>
            <person name="Raudaskoski M."/>
            <person name="Salamov A."/>
            <person name="Schmutz J."/>
            <person name="Schwarze F.W.M.R."/>
            <person name="vanKuyk P.A."/>
            <person name="Horton J.S."/>
            <person name="Grigoriev I.V."/>
            <person name="Woesten H.A.B."/>
        </authorList>
    </citation>
    <scope>NUCLEOTIDE SEQUENCE [LARGE SCALE GENOMIC DNA]</scope>
    <source>
        <strain evidence="3">H4-8 / FGSC 9210</strain>
    </source>
</reference>
<feature type="compositionally biased region" description="Basic and acidic residues" evidence="1">
    <location>
        <begin position="391"/>
        <end position="405"/>
    </location>
</feature>
<evidence type="ECO:0000256" key="1">
    <source>
        <dbReference type="SAM" id="MobiDB-lite"/>
    </source>
</evidence>
<accession>D8QL88</accession>
<feature type="compositionally biased region" description="Pro residues" evidence="1">
    <location>
        <begin position="368"/>
        <end position="380"/>
    </location>
</feature>
<feature type="compositionally biased region" description="Low complexity" evidence="1">
    <location>
        <begin position="324"/>
        <end position="342"/>
    </location>
</feature>
<dbReference type="InParanoid" id="D8QL88"/>
<proteinExistence type="predicted"/>
<sequence length="562" mass="60213">MQNTTSDLTKPVLLFLLCDPSDRVAIVKRHIGDLLRFVRNDRPDPTLYTLLRDAVDDLQARYSQDVSDAAVVYRLEHPHGLPAGHDLPTPCISESGYGPLEEVEDLASQAGYPVHQLQDLFLAVNPELPPRDPNEPNTPPTSEAETGDAPGDGGAPPGSDAEGAIQNFCRVVIRSSPYRRLPSPSESQQENEYVTADGAGEIFLAHRPLFILMWESSIRAMCAPAAGRAGALLSKPPAALADISRHRQDCVLLLLRNIMDNQDGLVDRFRVALQTNNSAALRTFFDQQRNLFEYAIAGGLGPTCSSMALSAVMPFLEADRAADRASTATEPPEPAAPVTHVVSSSVHDASRPLAVPPSIMLSEASSPPQVPFDDVPPSPPAILNNPSSAAGDDRSMSREDARAAHDFPSSTDDGLPAPPPASAATMSGPGASSGVNAIKRQESVPRDTQAEDPRDLLLSAPLIPHSPTEMRRASDGVSMALQPPVESDVAIHMQDSDVVALLEAMKRLSFQASEFSHRASLIPVLADTARELVRRIDHSMRPPEVGSSVGPDTFGVDIREAD</sequence>
<dbReference type="EMBL" id="GL377318">
    <property type="protein sequence ID" value="EFI91302.1"/>
    <property type="molecule type" value="Genomic_DNA"/>
</dbReference>
<feature type="region of interest" description="Disordered" evidence="1">
    <location>
        <begin position="542"/>
        <end position="562"/>
    </location>
</feature>
<feature type="region of interest" description="Disordered" evidence="1">
    <location>
        <begin position="125"/>
        <end position="161"/>
    </location>
</feature>
<feature type="non-terminal residue" evidence="2">
    <location>
        <position position="562"/>
    </location>
</feature>
<dbReference type="AlphaFoldDB" id="D8QL88"/>
<dbReference type="RefSeq" id="XP_003026205.1">
    <property type="nucleotide sequence ID" value="XM_003026159.1"/>
</dbReference>
<organism evidence="3">
    <name type="scientific">Schizophyllum commune (strain H4-8 / FGSC 9210)</name>
    <name type="common">Split gill fungus</name>
    <dbReference type="NCBI Taxonomy" id="578458"/>
    <lineage>
        <taxon>Eukaryota</taxon>
        <taxon>Fungi</taxon>
        <taxon>Dikarya</taxon>
        <taxon>Basidiomycota</taxon>
        <taxon>Agaricomycotina</taxon>
        <taxon>Agaricomycetes</taxon>
        <taxon>Agaricomycetidae</taxon>
        <taxon>Agaricales</taxon>
        <taxon>Schizophyllaceae</taxon>
        <taxon>Schizophyllum</taxon>
    </lineage>
</organism>
<feature type="compositionally biased region" description="Low complexity" evidence="1">
    <location>
        <begin position="422"/>
        <end position="434"/>
    </location>
</feature>
<feature type="region of interest" description="Disordered" evidence="1">
    <location>
        <begin position="359"/>
        <end position="471"/>
    </location>
</feature>
<feature type="region of interest" description="Disordered" evidence="1">
    <location>
        <begin position="323"/>
        <end position="344"/>
    </location>
</feature>